<comment type="caution">
    <text evidence="2">The sequence shown here is derived from an EMBL/GenBank/DDBJ whole genome shotgun (WGS) entry which is preliminary data.</text>
</comment>
<sequence>MNVMETDRGEDISFTDEQRQLWDHVKALWEVARRREVEPVRKFLHRSYSGWVTGTDTPHDYEAAITSVGPYSPRVLRYRLKPLKVTVFDHEVGVVHYSYQAEVETPDTGGKSVAGRWTEVYKKDGDVWLLISVSGGPDGMR</sequence>
<name>A0ABT0V5I4_9HYPH</name>
<evidence type="ECO:0000313" key="2">
    <source>
        <dbReference type="EMBL" id="MCM2399703.1"/>
    </source>
</evidence>
<protein>
    <submittedName>
        <fullName evidence="2">Nuclear transport factor 2 family protein</fullName>
    </submittedName>
</protein>
<evidence type="ECO:0000313" key="3">
    <source>
        <dbReference type="Proteomes" id="UP001155079"/>
    </source>
</evidence>
<dbReference type="RefSeq" id="WP_250943649.1">
    <property type="nucleotide sequence ID" value="NZ_JAMQAY010000001.1"/>
</dbReference>
<evidence type="ECO:0000259" key="1">
    <source>
        <dbReference type="Pfam" id="PF14534"/>
    </source>
</evidence>
<proteinExistence type="predicted"/>
<organism evidence="2 3">
    <name type="scientific">Ciceribacter sichuanensis</name>
    <dbReference type="NCBI Taxonomy" id="2949647"/>
    <lineage>
        <taxon>Bacteria</taxon>
        <taxon>Pseudomonadati</taxon>
        <taxon>Pseudomonadota</taxon>
        <taxon>Alphaproteobacteria</taxon>
        <taxon>Hyphomicrobiales</taxon>
        <taxon>Rhizobiaceae</taxon>
        <taxon>Ciceribacter</taxon>
    </lineage>
</organism>
<dbReference type="Gene3D" id="3.10.450.50">
    <property type="match status" value="1"/>
</dbReference>
<reference evidence="2 3" key="1">
    <citation type="submission" date="2022-06" db="EMBL/GenBank/DDBJ databases">
        <authorList>
            <person name="Sun Q."/>
        </authorList>
    </citation>
    <scope>NUCLEOTIDE SEQUENCE [LARGE SCALE GENOMIC DNA]</scope>
    <source>
        <strain evidence="2 3">S153</strain>
    </source>
</reference>
<dbReference type="InterPro" id="IPR027843">
    <property type="entry name" value="DUF4440"/>
</dbReference>
<dbReference type="EMBL" id="JAMQAY010000001">
    <property type="protein sequence ID" value="MCM2399703.1"/>
    <property type="molecule type" value="Genomic_DNA"/>
</dbReference>
<gene>
    <name evidence="2" type="ORF">NBH20_00900</name>
</gene>
<accession>A0ABT0V5I4</accession>
<dbReference type="Proteomes" id="UP001155079">
    <property type="component" value="Unassembled WGS sequence"/>
</dbReference>
<dbReference type="InterPro" id="IPR032710">
    <property type="entry name" value="NTF2-like_dom_sf"/>
</dbReference>
<feature type="domain" description="DUF4440" evidence="1">
    <location>
        <begin position="24"/>
        <end position="130"/>
    </location>
</feature>
<dbReference type="Pfam" id="PF14534">
    <property type="entry name" value="DUF4440"/>
    <property type="match status" value="1"/>
</dbReference>
<keyword evidence="3" id="KW-1185">Reference proteome</keyword>
<dbReference type="SUPFAM" id="SSF54427">
    <property type="entry name" value="NTF2-like"/>
    <property type="match status" value="1"/>
</dbReference>